<dbReference type="PANTHER" id="PTHR48438:SF1">
    <property type="entry name" value="ALPHA-(1,3)-FUCOSYLTRANSFERASE C-RELATED"/>
    <property type="match status" value="1"/>
</dbReference>
<keyword evidence="17" id="KW-1185">Reference proteome</keyword>
<dbReference type="Proteomes" id="UP000035682">
    <property type="component" value="Unplaced"/>
</dbReference>
<evidence type="ECO:0000256" key="11">
    <source>
        <dbReference type="ARBA" id="ARBA00023180"/>
    </source>
</evidence>
<keyword evidence="8" id="KW-1133">Transmembrane helix</keyword>
<evidence type="ECO:0000313" key="19">
    <source>
        <dbReference type="WormBase" id="SRAE_1000225500"/>
    </source>
</evidence>
<name>A0A090MWN6_STRRB</name>
<evidence type="ECO:0000259" key="14">
    <source>
        <dbReference type="Pfam" id="PF00852"/>
    </source>
</evidence>
<organism evidence="16">
    <name type="scientific">Strongyloides ratti</name>
    <name type="common">Parasitic roundworm</name>
    <dbReference type="NCBI Taxonomy" id="34506"/>
    <lineage>
        <taxon>Eukaryota</taxon>
        <taxon>Metazoa</taxon>
        <taxon>Ecdysozoa</taxon>
        <taxon>Nematoda</taxon>
        <taxon>Chromadorea</taxon>
        <taxon>Rhabditida</taxon>
        <taxon>Tylenchina</taxon>
        <taxon>Panagrolaimomorpha</taxon>
        <taxon>Strongyloidoidea</taxon>
        <taxon>Strongyloididae</taxon>
        <taxon>Strongyloides</taxon>
    </lineage>
</organism>
<reference evidence="18" key="2">
    <citation type="submission" date="2020-12" db="UniProtKB">
        <authorList>
            <consortium name="WormBaseParasite"/>
        </authorList>
    </citation>
    <scope>IDENTIFICATION</scope>
</reference>
<proteinExistence type="inferred from homology"/>
<dbReference type="STRING" id="34506.A0A090MWN6"/>
<dbReference type="WormBase" id="SRAE_1000225500">
    <property type="protein sequence ID" value="SRP08924"/>
    <property type="gene ID" value="WBGene00258869"/>
</dbReference>
<dbReference type="GeneID" id="36376364"/>
<dbReference type="UniPathway" id="UPA00378"/>
<comment type="pathway">
    <text evidence="2">Protein modification; protein glycosylation.</text>
</comment>
<dbReference type="GO" id="GO:0032580">
    <property type="term" value="C:Golgi cisterna membrane"/>
    <property type="evidence" value="ECO:0007669"/>
    <property type="project" value="UniProtKB-SubCell"/>
</dbReference>
<evidence type="ECO:0000313" key="16">
    <source>
        <dbReference type="EMBL" id="CEF63999.1"/>
    </source>
</evidence>
<reference evidence="16 17" key="1">
    <citation type="submission" date="2014-09" db="EMBL/GenBank/DDBJ databases">
        <authorList>
            <person name="Martin A.A."/>
        </authorList>
    </citation>
    <scope>NUCLEOTIDE SEQUENCE</scope>
    <source>
        <strain evidence="17">ED321</strain>
        <strain evidence="16">ED321 Heterogonic</strain>
    </source>
</reference>
<dbReference type="Pfam" id="PF17039">
    <property type="entry name" value="Glyco_tran_10_N"/>
    <property type="match status" value="1"/>
</dbReference>
<dbReference type="FunFam" id="3.40.50.11660:FF:000002">
    <property type="entry name" value="Alpha-(1,3)-fucosyltransferase"/>
    <property type="match status" value="1"/>
</dbReference>
<evidence type="ECO:0000256" key="13">
    <source>
        <dbReference type="SAM" id="MobiDB-lite"/>
    </source>
</evidence>
<evidence type="ECO:0000256" key="7">
    <source>
        <dbReference type="ARBA" id="ARBA00022968"/>
    </source>
</evidence>
<feature type="compositionally biased region" description="Basic and acidic residues" evidence="13">
    <location>
        <begin position="392"/>
        <end position="402"/>
    </location>
</feature>
<keyword evidence="11" id="KW-0325">Glycoprotein</keyword>
<dbReference type="CTD" id="36376364"/>
<dbReference type="InterPro" id="IPR055270">
    <property type="entry name" value="Glyco_tran_10_C"/>
</dbReference>
<keyword evidence="4 12" id="KW-0328">Glycosyltransferase</keyword>
<evidence type="ECO:0000259" key="15">
    <source>
        <dbReference type="Pfam" id="PF17039"/>
    </source>
</evidence>
<accession>A0A090MWN6</accession>
<evidence type="ECO:0000256" key="3">
    <source>
        <dbReference type="ARBA" id="ARBA00008919"/>
    </source>
</evidence>
<keyword evidence="10" id="KW-0472">Membrane</keyword>
<evidence type="ECO:0000256" key="5">
    <source>
        <dbReference type="ARBA" id="ARBA00022679"/>
    </source>
</evidence>
<dbReference type="WBParaSite" id="SRAE_1000225500.1">
    <property type="protein sequence ID" value="SRAE_1000225500.1"/>
    <property type="gene ID" value="WBGene00258869"/>
</dbReference>
<dbReference type="EMBL" id="LN609528">
    <property type="protein sequence ID" value="CEF63999.1"/>
    <property type="molecule type" value="Genomic_DNA"/>
</dbReference>
<dbReference type="Pfam" id="PF00852">
    <property type="entry name" value="Glyco_transf_10"/>
    <property type="match status" value="1"/>
</dbReference>
<feature type="domain" description="Fucosyltransferase N-terminal" evidence="15">
    <location>
        <begin position="36"/>
        <end position="142"/>
    </location>
</feature>
<dbReference type="InterPro" id="IPR038577">
    <property type="entry name" value="GT10-like_C_sf"/>
</dbReference>
<protein>
    <recommendedName>
        <fullName evidence="12">Fucosyltransferase</fullName>
        <ecNumber evidence="12">2.4.1.-</ecNumber>
    </recommendedName>
</protein>
<dbReference type="OMA" id="WEKWINS"/>
<dbReference type="Gene3D" id="3.40.50.11660">
    <property type="entry name" value="Glycosyl transferase family 10, C-terminal domain"/>
    <property type="match status" value="1"/>
</dbReference>
<dbReference type="RefSeq" id="XP_024503200.1">
    <property type="nucleotide sequence ID" value="XM_024649310.1"/>
</dbReference>
<dbReference type="PANTHER" id="PTHR48438">
    <property type="entry name" value="ALPHA-(1,3)-FUCOSYLTRANSFERASE C-RELATED"/>
    <property type="match status" value="1"/>
</dbReference>
<keyword evidence="6 12" id="KW-0812">Transmembrane</keyword>
<dbReference type="OrthoDB" id="427096at2759"/>
<dbReference type="EC" id="2.4.1.-" evidence="12"/>
<dbReference type="GO" id="GO:0008417">
    <property type="term" value="F:fucosyltransferase activity"/>
    <property type="evidence" value="ECO:0007669"/>
    <property type="project" value="InterPro"/>
</dbReference>
<feature type="compositionally biased region" description="Basic residues" evidence="13">
    <location>
        <begin position="380"/>
        <end position="391"/>
    </location>
</feature>
<evidence type="ECO:0000256" key="1">
    <source>
        <dbReference type="ARBA" id="ARBA00004447"/>
    </source>
</evidence>
<comment type="subcellular location">
    <subcellularLocation>
        <location evidence="1 12">Golgi apparatus</location>
        <location evidence="1 12">Golgi stack membrane</location>
        <topology evidence="1 12">Single-pass type II membrane protein</topology>
    </subcellularLocation>
</comment>
<dbReference type="AlphaFoldDB" id="A0A090MWN6"/>
<keyword evidence="5 12" id="KW-0808">Transferase</keyword>
<dbReference type="InterPro" id="IPR001503">
    <property type="entry name" value="Glyco_trans_10"/>
</dbReference>
<dbReference type="InterPro" id="IPR031481">
    <property type="entry name" value="Glyco_tran_10_N"/>
</dbReference>
<evidence type="ECO:0000256" key="9">
    <source>
        <dbReference type="ARBA" id="ARBA00023034"/>
    </source>
</evidence>
<evidence type="ECO:0000256" key="4">
    <source>
        <dbReference type="ARBA" id="ARBA00022676"/>
    </source>
</evidence>
<evidence type="ECO:0000256" key="10">
    <source>
        <dbReference type="ARBA" id="ARBA00023136"/>
    </source>
</evidence>
<dbReference type="SUPFAM" id="SSF53756">
    <property type="entry name" value="UDP-Glycosyltransferase/glycogen phosphorylase"/>
    <property type="match status" value="1"/>
</dbReference>
<feature type="region of interest" description="Disordered" evidence="13">
    <location>
        <begin position="380"/>
        <end position="404"/>
    </location>
</feature>
<evidence type="ECO:0000256" key="12">
    <source>
        <dbReference type="RuleBase" id="RU003832"/>
    </source>
</evidence>
<keyword evidence="9 12" id="KW-0333">Golgi apparatus</keyword>
<gene>
    <name evidence="16 18 19" type="ORF">SRAE_1000225500</name>
</gene>
<comment type="similarity">
    <text evidence="3 12">Belongs to the glycosyltransferase 10 family.</text>
</comment>
<feature type="domain" description="Fucosyltransferase C-terminal" evidence="14">
    <location>
        <begin position="172"/>
        <end position="339"/>
    </location>
</feature>
<evidence type="ECO:0000256" key="6">
    <source>
        <dbReference type="ARBA" id="ARBA00022692"/>
    </source>
</evidence>
<evidence type="ECO:0000256" key="2">
    <source>
        <dbReference type="ARBA" id="ARBA00004922"/>
    </source>
</evidence>
<keyword evidence="7" id="KW-0735">Signal-anchor</keyword>
<sequence length="470" mass="57144">MKNFFILNYFIFSLIFLINTRNLRKIKFPKKIDKTKNIYILQWSNLWAKEKYYLRCPLYKECKYSSSFSDVKKADVLIFKDLTSDENHIPKYRNPKQLYVYMNMEPKLVIDRKEILGYKWRHKNFFNMTYTYSLKSDIQDTYYGKWVNKPTEKRLSKYYKNVSTIPKMKDLKQKKRYIIWTVSDCTTASKREIAVDMLKKYIPVNQYGLCNNRYLNYDRSSKEFRKKYEEHFFYIALENSNCEDYITEKYFSRVHFNSIPIVGYRKYYQNIAPNNSFIAIDDFNSPKEMANFLYFLIKNKNEYLKYFEYRKEGWKVYNIDNASDNFCSLCKKLVEMKKSGQLEKYHKIYYDAREEFLSWTQCQESQYFWEKWINSSKTTKKNKRKKSSKGKKSNDKKVDEIKQTSFSTAHQGKTEIILNAQPQDIEKYINDKEGGDEIIEQVVKALEKKKQEKSDMRKYKHWLDFIEQKQ</sequence>
<evidence type="ECO:0000256" key="8">
    <source>
        <dbReference type="ARBA" id="ARBA00022989"/>
    </source>
</evidence>
<evidence type="ECO:0000313" key="18">
    <source>
        <dbReference type="WBParaSite" id="SRAE_1000225500.1"/>
    </source>
</evidence>
<evidence type="ECO:0000313" key="17">
    <source>
        <dbReference type="Proteomes" id="UP000035682"/>
    </source>
</evidence>